<sequence length="321" mass="36051">MKFFTVIFLLVALCLLSTYITFRITTTTSIHYTTTPLLNTRHAHTTDPPPSSSCPAPARVFCFLHAVPKSGEIPLVKLHLERGIGQCDGYAIYSNTTNQELLGTSQVIPGGRAYEFNARSRVEDGAKTQYKTAANTPQLMSTWSTLLNSDIWRSYDWTVKVDADTVLDISSLRCLLGGVSKVEVGKSWGGMAGGEEVPKFMARPEKNSVGGGTVVGQIEALDRRSMELFRSRFLQCSSTSFFHNLLAQNEYLPMSTEDGWFEQCMYVLGSTKVVSRWLMKDVRGQPYKKLKHKGCQKNQWASYYTLKEEEEWNACMDAIEM</sequence>
<evidence type="ECO:0000313" key="1">
    <source>
        <dbReference type="EMBL" id="GMI00767.1"/>
    </source>
</evidence>
<name>A0A9W7C053_9STRA</name>
<protein>
    <submittedName>
        <fullName evidence="1">Uncharacterized protein</fullName>
    </submittedName>
</protein>
<dbReference type="Proteomes" id="UP001165085">
    <property type="component" value="Unassembled WGS sequence"/>
</dbReference>
<proteinExistence type="predicted"/>
<gene>
    <name evidence="1" type="ORF">TrST_g5021</name>
</gene>
<dbReference type="OrthoDB" id="407001at2759"/>
<reference evidence="2" key="1">
    <citation type="journal article" date="2023" name="Commun. Biol.">
        <title>Genome analysis of Parmales, the sister group of diatoms, reveals the evolutionary specialization of diatoms from phago-mixotrophs to photoautotrophs.</title>
        <authorList>
            <person name="Ban H."/>
            <person name="Sato S."/>
            <person name="Yoshikawa S."/>
            <person name="Yamada K."/>
            <person name="Nakamura Y."/>
            <person name="Ichinomiya M."/>
            <person name="Sato N."/>
            <person name="Blanc-Mathieu R."/>
            <person name="Endo H."/>
            <person name="Kuwata A."/>
            <person name="Ogata H."/>
        </authorList>
    </citation>
    <scope>NUCLEOTIDE SEQUENCE [LARGE SCALE GENOMIC DNA]</scope>
    <source>
        <strain evidence="2">NIES 3701</strain>
    </source>
</reference>
<organism evidence="1 2">
    <name type="scientific">Triparma strigata</name>
    <dbReference type="NCBI Taxonomy" id="1606541"/>
    <lineage>
        <taxon>Eukaryota</taxon>
        <taxon>Sar</taxon>
        <taxon>Stramenopiles</taxon>
        <taxon>Ochrophyta</taxon>
        <taxon>Bolidophyceae</taxon>
        <taxon>Parmales</taxon>
        <taxon>Triparmaceae</taxon>
        <taxon>Triparma</taxon>
    </lineage>
</organism>
<dbReference type="EMBL" id="BRXY01000572">
    <property type="protein sequence ID" value="GMI00767.1"/>
    <property type="molecule type" value="Genomic_DNA"/>
</dbReference>
<keyword evidence="2" id="KW-1185">Reference proteome</keyword>
<comment type="caution">
    <text evidence="1">The sequence shown here is derived from an EMBL/GenBank/DDBJ whole genome shotgun (WGS) entry which is preliminary data.</text>
</comment>
<dbReference type="AlphaFoldDB" id="A0A9W7C053"/>
<accession>A0A9W7C053</accession>
<evidence type="ECO:0000313" key="2">
    <source>
        <dbReference type="Proteomes" id="UP001165085"/>
    </source>
</evidence>